<evidence type="ECO:0000256" key="2">
    <source>
        <dbReference type="ARBA" id="ARBA00022801"/>
    </source>
</evidence>
<dbReference type="InterPro" id="IPR002168">
    <property type="entry name" value="Lipase_GDXG_HIS_AS"/>
</dbReference>
<dbReference type="Gene3D" id="3.40.50.1820">
    <property type="entry name" value="alpha/beta hydrolase"/>
    <property type="match status" value="1"/>
</dbReference>
<evidence type="ECO:0000259" key="3">
    <source>
        <dbReference type="Pfam" id="PF07859"/>
    </source>
</evidence>
<dbReference type="GeneID" id="97765920"/>
<reference evidence="4 5" key="1">
    <citation type="submission" date="2016-10" db="EMBL/GenBank/DDBJ databases">
        <authorList>
            <person name="de Groot N.N."/>
        </authorList>
    </citation>
    <scope>NUCLEOTIDE SEQUENCE [LARGE SCALE GENOMIC DNA]</scope>
    <source>
        <strain evidence="4 5">ATCC 29281</strain>
    </source>
</reference>
<gene>
    <name evidence="4" type="ORF">SAMN02982996_03079</name>
</gene>
<dbReference type="GO" id="GO:0016787">
    <property type="term" value="F:hydrolase activity"/>
    <property type="evidence" value="ECO:0007669"/>
    <property type="project" value="UniProtKB-KW"/>
</dbReference>
<dbReference type="Pfam" id="PF07859">
    <property type="entry name" value="Abhydrolase_3"/>
    <property type="match status" value="1"/>
</dbReference>
<dbReference type="AlphaFoldDB" id="A0A1H4FI63"/>
<protein>
    <submittedName>
        <fullName evidence="4">Acetyl esterase/lipase</fullName>
    </submittedName>
</protein>
<accession>A0A1H4FI63</accession>
<dbReference type="RefSeq" id="WP_036153179.1">
    <property type="nucleotide sequence ID" value="NZ_FNQS01000013.1"/>
</dbReference>
<organism evidence="4 5">
    <name type="scientific">Lonsdalea quercina</name>
    <dbReference type="NCBI Taxonomy" id="71657"/>
    <lineage>
        <taxon>Bacteria</taxon>
        <taxon>Pseudomonadati</taxon>
        <taxon>Pseudomonadota</taxon>
        <taxon>Gammaproteobacteria</taxon>
        <taxon>Enterobacterales</taxon>
        <taxon>Pectobacteriaceae</taxon>
        <taxon>Lonsdalea</taxon>
    </lineage>
</organism>
<proteinExistence type="inferred from homology"/>
<keyword evidence="2" id="KW-0378">Hydrolase</keyword>
<comment type="similarity">
    <text evidence="1">Belongs to the 'GDXG' lipolytic enzyme family.</text>
</comment>
<dbReference type="PANTHER" id="PTHR48081:SF8">
    <property type="entry name" value="ALPHA_BETA HYDROLASE FOLD-3 DOMAIN-CONTAINING PROTEIN-RELATED"/>
    <property type="match status" value="1"/>
</dbReference>
<dbReference type="InterPro" id="IPR013094">
    <property type="entry name" value="AB_hydrolase_3"/>
</dbReference>
<feature type="domain" description="Alpha/beta hydrolase fold-3" evidence="3">
    <location>
        <begin position="106"/>
        <end position="312"/>
    </location>
</feature>
<dbReference type="PANTHER" id="PTHR48081">
    <property type="entry name" value="AB HYDROLASE SUPERFAMILY PROTEIN C4A8.06C"/>
    <property type="match status" value="1"/>
</dbReference>
<sequence>MKKRACHRHDGSLLPSAGIAYAASADPYIERDTQALLTALSRGDGPPIEQRSPAEARKVLADLQASVEVDLSGTIISHKTIQVDGHPLALTIVRPDNVGDMPPAFMFFHGGGWVLGDFMAHQRMVRDLVLSSHAAAVFVDYTLSPEAHYPVAIHQAYAATQWVSEHGAEINVDGQRLAVVGNSAGGNMATVVSLMAKEKGTPTLRYQVLFCPVTNAKFDTESYQLFAEGRFLTRAMMTWFWDHYTISDAQRAEIYASPLRASEAQLKGLPPALIQTAENDVLRDEGEAYARHLNAAGVDVVQVRYNGMIHDFGFHNALVNVPEVQAALDQAGSLLRKHLQ</sequence>
<name>A0A1H4FI63_9GAMM</name>
<dbReference type="InterPro" id="IPR050300">
    <property type="entry name" value="GDXG_lipolytic_enzyme"/>
</dbReference>
<dbReference type="EMBL" id="FNQS01000013">
    <property type="protein sequence ID" value="SEA97039.1"/>
    <property type="molecule type" value="Genomic_DNA"/>
</dbReference>
<keyword evidence="5" id="KW-1185">Reference proteome</keyword>
<evidence type="ECO:0000256" key="1">
    <source>
        <dbReference type="ARBA" id="ARBA00010515"/>
    </source>
</evidence>
<dbReference type="PROSITE" id="PS01173">
    <property type="entry name" value="LIPASE_GDXG_HIS"/>
    <property type="match status" value="1"/>
</dbReference>
<evidence type="ECO:0000313" key="4">
    <source>
        <dbReference type="EMBL" id="SEA97039.1"/>
    </source>
</evidence>
<dbReference type="STRING" id="71657.SAMN02982996_03079"/>
<dbReference type="InterPro" id="IPR029058">
    <property type="entry name" value="AB_hydrolase_fold"/>
</dbReference>
<evidence type="ECO:0000313" key="5">
    <source>
        <dbReference type="Proteomes" id="UP000187280"/>
    </source>
</evidence>
<dbReference type="Proteomes" id="UP000187280">
    <property type="component" value="Unassembled WGS sequence"/>
</dbReference>
<dbReference type="SUPFAM" id="SSF53474">
    <property type="entry name" value="alpha/beta-Hydrolases"/>
    <property type="match status" value="1"/>
</dbReference>